<reference evidence="2" key="1">
    <citation type="submission" date="2019-03" db="EMBL/GenBank/DDBJ databases">
        <title>Single cell metagenomics reveals metabolic interactions within the superorganism composed of flagellate Streblomastix strix and complex community of Bacteroidetes bacteria on its surface.</title>
        <authorList>
            <person name="Treitli S.C."/>
            <person name="Kolisko M."/>
            <person name="Husnik F."/>
            <person name="Keeling P."/>
            <person name="Hampl V."/>
        </authorList>
    </citation>
    <scope>NUCLEOTIDE SEQUENCE</scope>
    <source>
        <strain evidence="2">STM</strain>
    </source>
</reference>
<keyword evidence="1" id="KW-0812">Transmembrane</keyword>
<name>A0A5J4RRT9_9ZZZZ</name>
<protein>
    <submittedName>
        <fullName evidence="2">Uncharacterized protein</fullName>
    </submittedName>
</protein>
<evidence type="ECO:0000256" key="1">
    <source>
        <dbReference type="SAM" id="Phobius"/>
    </source>
</evidence>
<sequence length="54" mass="6528">MIKHRVIIVIIITLIIKNIKKINFTLILGLLFKDKLFMRDKLELKMNYKIRNES</sequence>
<dbReference type="AlphaFoldDB" id="A0A5J4RRT9"/>
<keyword evidence="1" id="KW-0472">Membrane</keyword>
<proteinExistence type="predicted"/>
<keyword evidence="1" id="KW-1133">Transmembrane helix</keyword>
<gene>
    <name evidence="2" type="ORF">EZS27_016101</name>
</gene>
<dbReference type="EMBL" id="SNRY01000868">
    <property type="protein sequence ID" value="KAA6335691.1"/>
    <property type="molecule type" value="Genomic_DNA"/>
</dbReference>
<feature type="transmembrane region" description="Helical" evidence="1">
    <location>
        <begin position="6"/>
        <end position="32"/>
    </location>
</feature>
<comment type="caution">
    <text evidence="2">The sequence shown here is derived from an EMBL/GenBank/DDBJ whole genome shotgun (WGS) entry which is preliminary data.</text>
</comment>
<evidence type="ECO:0000313" key="2">
    <source>
        <dbReference type="EMBL" id="KAA6335691.1"/>
    </source>
</evidence>
<organism evidence="2">
    <name type="scientific">termite gut metagenome</name>
    <dbReference type="NCBI Taxonomy" id="433724"/>
    <lineage>
        <taxon>unclassified sequences</taxon>
        <taxon>metagenomes</taxon>
        <taxon>organismal metagenomes</taxon>
    </lineage>
</organism>
<accession>A0A5J4RRT9</accession>